<dbReference type="Proteomes" id="UP000320421">
    <property type="component" value="Chromosome"/>
</dbReference>
<keyword evidence="2" id="KW-1185">Reference proteome</keyword>
<sequence length="454" mass="51034">MLEWYEHIIKLCCVVKKSVELSELRSEGGRLSVSGLLHICKPLIVCLTLCCSCLWLGGGTQLAAQGTQVRSGSTTTEPRDYRSKNFLIHTDLSPDEAQDLLARLEKMLVIISAYWASPNRSVIECYVVKDLANWPSGSLHPVGLQSISGGGGVTISHARYRGGRLVQSKSVVYAVAERGTPQHEAVHAYCAQNFGHTGPVWYSEGMAEMGNNWKEVPKKGQPLSVNCERYVVDYIKNSEPKSLNEIVNSKETTGDSWENYCWRWALCHLLATNPNYANRFRPLGLGLLMKKPVSFNQTYGSMAREISFEYLFFLEHFDQGYRCDLCQWDWKTKFRKPNSVRPQTSKIEARQGWQASHVLVEEGQEYEVSTEGDWKVREEDEPVTAKGNADGRGMLVGAVLLENDSDEYELSEEFELGEAGRFQAPASGKLYLRCRDAWHELADNSGKVIVKIGE</sequence>
<proteinExistence type="predicted"/>
<evidence type="ECO:0008006" key="3">
    <source>
        <dbReference type="Google" id="ProtNLM"/>
    </source>
</evidence>
<reference evidence="1 2" key="1">
    <citation type="submission" date="2019-02" db="EMBL/GenBank/DDBJ databases">
        <title>Deep-cultivation of Planctomycetes and their phenomic and genomic characterization uncovers novel biology.</title>
        <authorList>
            <person name="Wiegand S."/>
            <person name="Jogler M."/>
            <person name="Boedeker C."/>
            <person name="Pinto D."/>
            <person name="Vollmers J."/>
            <person name="Rivas-Marin E."/>
            <person name="Kohn T."/>
            <person name="Peeters S.H."/>
            <person name="Heuer A."/>
            <person name="Rast P."/>
            <person name="Oberbeckmann S."/>
            <person name="Bunk B."/>
            <person name="Jeske O."/>
            <person name="Meyerdierks A."/>
            <person name="Storesund J.E."/>
            <person name="Kallscheuer N."/>
            <person name="Luecker S."/>
            <person name="Lage O.M."/>
            <person name="Pohl T."/>
            <person name="Merkel B.J."/>
            <person name="Hornburger P."/>
            <person name="Mueller R.-W."/>
            <person name="Bruemmer F."/>
            <person name="Labrenz M."/>
            <person name="Spormann A.M."/>
            <person name="Op den Camp H."/>
            <person name="Overmann J."/>
            <person name="Amann R."/>
            <person name="Jetten M.S.M."/>
            <person name="Mascher T."/>
            <person name="Medema M.H."/>
            <person name="Devos D.P."/>
            <person name="Kaster A.-K."/>
            <person name="Ovreas L."/>
            <person name="Rohde M."/>
            <person name="Galperin M.Y."/>
            <person name="Jogler C."/>
        </authorList>
    </citation>
    <scope>NUCLEOTIDE SEQUENCE [LARGE SCALE GENOMIC DNA]</scope>
    <source>
        <strain evidence="1 2">HG66A1</strain>
    </source>
</reference>
<dbReference type="EMBL" id="CP036266">
    <property type="protein sequence ID" value="QDT19422.1"/>
    <property type="molecule type" value="Genomic_DNA"/>
</dbReference>
<gene>
    <name evidence="1" type="ORF">HG66A1_11870</name>
</gene>
<name>A0A517PJ64_9PLAN</name>
<dbReference type="AlphaFoldDB" id="A0A517PJ64"/>
<accession>A0A517PJ64</accession>
<protein>
    <recommendedName>
        <fullName evidence="3">DUF1570 domain-containing protein</fullName>
    </recommendedName>
</protein>
<evidence type="ECO:0000313" key="1">
    <source>
        <dbReference type="EMBL" id="QDT19422.1"/>
    </source>
</evidence>
<evidence type="ECO:0000313" key="2">
    <source>
        <dbReference type="Proteomes" id="UP000320421"/>
    </source>
</evidence>
<dbReference type="Gene3D" id="2.60.120.430">
    <property type="entry name" value="Galactose-binding lectin"/>
    <property type="match status" value="1"/>
</dbReference>
<organism evidence="1 2">
    <name type="scientific">Gimesia chilikensis</name>
    <dbReference type="NCBI Taxonomy" id="2605989"/>
    <lineage>
        <taxon>Bacteria</taxon>
        <taxon>Pseudomonadati</taxon>
        <taxon>Planctomycetota</taxon>
        <taxon>Planctomycetia</taxon>
        <taxon>Planctomycetales</taxon>
        <taxon>Planctomycetaceae</taxon>
        <taxon>Gimesia</taxon>
    </lineage>
</organism>